<evidence type="ECO:0000256" key="8">
    <source>
        <dbReference type="ARBA" id="ARBA00047417"/>
    </source>
</evidence>
<dbReference type="PRINTS" id="PR01210">
    <property type="entry name" value="GGTRANSPTASE"/>
</dbReference>
<feature type="active site" description="Nucleophile" evidence="9">
    <location>
        <position position="374"/>
    </location>
</feature>
<dbReference type="GO" id="GO:0036374">
    <property type="term" value="F:glutathione hydrolase activity"/>
    <property type="evidence" value="ECO:0007669"/>
    <property type="project" value="UniProtKB-UniRule"/>
</dbReference>
<comment type="catalytic activity">
    <reaction evidence="8 11">
        <text>an N-terminal (5-L-glutamyl)-[peptide] + an alpha-amino acid = 5-L-glutamyl amino acid + an N-terminal L-alpha-aminoacyl-[peptide]</text>
        <dbReference type="Rhea" id="RHEA:23904"/>
        <dbReference type="Rhea" id="RHEA-COMP:9780"/>
        <dbReference type="Rhea" id="RHEA-COMP:9795"/>
        <dbReference type="ChEBI" id="CHEBI:77644"/>
        <dbReference type="ChEBI" id="CHEBI:78597"/>
        <dbReference type="ChEBI" id="CHEBI:78599"/>
        <dbReference type="ChEBI" id="CHEBI:78608"/>
        <dbReference type="EC" id="2.3.2.2"/>
    </reaction>
</comment>
<evidence type="ECO:0000313" key="12">
    <source>
        <dbReference type="EMBL" id="AYB33910.1"/>
    </source>
</evidence>
<comment type="pathway">
    <text evidence="11">Sulfur metabolism; glutathione metabolism.</text>
</comment>
<dbReference type="OrthoDB" id="9781342at2"/>
<feature type="binding site" evidence="10">
    <location>
        <position position="416"/>
    </location>
    <ligand>
        <name>L-glutamate</name>
        <dbReference type="ChEBI" id="CHEBI:29985"/>
    </ligand>
</feature>
<comment type="subunit">
    <text evidence="11">This enzyme consists of two polypeptide chains, which are synthesized in precursor form from a single polypeptide.</text>
</comment>
<keyword evidence="5 11" id="KW-0378">Hydrolase</keyword>
<dbReference type="PROSITE" id="PS00462">
    <property type="entry name" value="G_GLU_TRANSPEPTIDASE"/>
    <property type="match status" value="1"/>
</dbReference>
<dbReference type="SUPFAM" id="SSF56235">
    <property type="entry name" value="N-terminal nucleophile aminohydrolases (Ntn hydrolases)"/>
    <property type="match status" value="1"/>
</dbReference>
<evidence type="ECO:0000256" key="10">
    <source>
        <dbReference type="PIRSR" id="PIRSR600101-2"/>
    </source>
</evidence>
<comment type="catalytic activity">
    <reaction evidence="2 11">
        <text>glutathione + H2O = L-cysteinylglycine + L-glutamate</text>
        <dbReference type="Rhea" id="RHEA:28807"/>
        <dbReference type="ChEBI" id="CHEBI:15377"/>
        <dbReference type="ChEBI" id="CHEBI:29985"/>
        <dbReference type="ChEBI" id="CHEBI:57925"/>
        <dbReference type="ChEBI" id="CHEBI:61694"/>
        <dbReference type="EC" id="3.4.19.13"/>
    </reaction>
</comment>
<protein>
    <recommendedName>
        <fullName evidence="11">Glutathione hydrolase proenzyme</fullName>
        <ecNumber evidence="11">2.3.2.2</ecNumber>
        <ecNumber evidence="11">3.4.19.13</ecNumber>
    </recommendedName>
    <component>
        <recommendedName>
            <fullName evidence="11">Glutathione hydrolase large chain</fullName>
        </recommendedName>
    </component>
    <component>
        <recommendedName>
            <fullName evidence="11">Glutathione hydrolase small chain</fullName>
        </recommendedName>
    </component>
</protein>
<dbReference type="UniPathway" id="UPA00204"/>
<dbReference type="InterPro" id="IPR029055">
    <property type="entry name" value="Ntn_hydrolases_N"/>
</dbReference>
<dbReference type="Gene3D" id="3.60.20.40">
    <property type="match status" value="1"/>
</dbReference>
<dbReference type="NCBIfam" id="TIGR00066">
    <property type="entry name" value="g_glut_trans"/>
    <property type="match status" value="1"/>
</dbReference>
<dbReference type="InterPro" id="IPR051792">
    <property type="entry name" value="GGT_bact"/>
</dbReference>
<keyword evidence="13" id="KW-1185">Reference proteome</keyword>
<evidence type="ECO:0000256" key="11">
    <source>
        <dbReference type="RuleBase" id="RU368036"/>
    </source>
</evidence>
<evidence type="ECO:0000256" key="6">
    <source>
        <dbReference type="ARBA" id="ARBA00023145"/>
    </source>
</evidence>
<keyword evidence="6 11" id="KW-0865">Zymogen</keyword>
<dbReference type="KEGG" id="chk:D4L85_26510"/>
<comment type="catalytic activity">
    <reaction evidence="1 11">
        <text>an S-substituted glutathione + H2O = an S-substituted L-cysteinylglycine + L-glutamate</text>
        <dbReference type="Rhea" id="RHEA:59468"/>
        <dbReference type="ChEBI" id="CHEBI:15377"/>
        <dbReference type="ChEBI" id="CHEBI:29985"/>
        <dbReference type="ChEBI" id="CHEBI:90779"/>
        <dbReference type="ChEBI" id="CHEBI:143103"/>
        <dbReference type="EC" id="3.4.19.13"/>
    </reaction>
</comment>
<dbReference type="Gene3D" id="1.10.246.130">
    <property type="match status" value="1"/>
</dbReference>
<dbReference type="Pfam" id="PF01019">
    <property type="entry name" value="G_glu_transpept"/>
    <property type="match status" value="1"/>
</dbReference>
<evidence type="ECO:0000313" key="13">
    <source>
        <dbReference type="Proteomes" id="UP000266183"/>
    </source>
</evidence>
<dbReference type="EC" id="3.4.19.13" evidence="11"/>
<evidence type="ECO:0000256" key="7">
    <source>
        <dbReference type="ARBA" id="ARBA00023315"/>
    </source>
</evidence>
<evidence type="ECO:0000256" key="4">
    <source>
        <dbReference type="ARBA" id="ARBA00022679"/>
    </source>
</evidence>
<dbReference type="InterPro" id="IPR000101">
    <property type="entry name" value="GGT_peptidase"/>
</dbReference>
<dbReference type="Proteomes" id="UP000266183">
    <property type="component" value="Chromosome"/>
</dbReference>
<dbReference type="InterPro" id="IPR055262">
    <property type="entry name" value="GGT_CS"/>
</dbReference>
<dbReference type="InterPro" id="IPR043138">
    <property type="entry name" value="GGT_lsub"/>
</dbReference>
<keyword evidence="4 11" id="KW-0808">Transferase</keyword>
<dbReference type="PROSITE" id="PS51257">
    <property type="entry name" value="PROKAR_LIPOPROTEIN"/>
    <property type="match status" value="1"/>
</dbReference>
<dbReference type="AlphaFoldDB" id="A0A385SW21"/>
<dbReference type="PANTHER" id="PTHR43199:SF1">
    <property type="entry name" value="GLUTATHIONE HYDROLASE PROENZYME"/>
    <property type="match status" value="1"/>
</dbReference>
<comment type="similarity">
    <text evidence="3 11">Belongs to the gamma-glutamyltransferase family.</text>
</comment>
<evidence type="ECO:0000256" key="5">
    <source>
        <dbReference type="ARBA" id="ARBA00022801"/>
    </source>
</evidence>
<dbReference type="GO" id="GO:0006750">
    <property type="term" value="P:glutathione biosynthetic process"/>
    <property type="evidence" value="ECO:0007669"/>
    <property type="project" value="UniProtKB-KW"/>
</dbReference>
<name>A0A385SW21_9BACT</name>
<feature type="binding site" evidence="10">
    <location>
        <position position="99"/>
    </location>
    <ligand>
        <name>L-glutamate</name>
        <dbReference type="ChEBI" id="CHEBI:29985"/>
    </ligand>
</feature>
<feature type="binding site" evidence="10">
    <location>
        <begin position="445"/>
        <end position="446"/>
    </location>
    <ligand>
        <name>L-glutamate</name>
        <dbReference type="ChEBI" id="CHEBI:29985"/>
    </ligand>
</feature>
<dbReference type="GO" id="GO:0103068">
    <property type="term" value="F:leukotriene C4 gamma-glutamyl transferase activity"/>
    <property type="evidence" value="ECO:0007669"/>
    <property type="project" value="UniProtKB-EC"/>
</dbReference>
<keyword evidence="11" id="KW-0317">Glutathione biosynthesis</keyword>
<feature type="binding site" evidence="10">
    <location>
        <position position="467"/>
    </location>
    <ligand>
        <name>L-glutamate</name>
        <dbReference type="ChEBI" id="CHEBI:29985"/>
    </ligand>
</feature>
<evidence type="ECO:0000256" key="1">
    <source>
        <dbReference type="ARBA" id="ARBA00001049"/>
    </source>
</evidence>
<organism evidence="12 13">
    <name type="scientific">Chryseolinea soli</name>
    <dbReference type="NCBI Taxonomy" id="2321403"/>
    <lineage>
        <taxon>Bacteria</taxon>
        <taxon>Pseudomonadati</taxon>
        <taxon>Bacteroidota</taxon>
        <taxon>Cytophagia</taxon>
        <taxon>Cytophagales</taxon>
        <taxon>Fulvivirgaceae</taxon>
        <taxon>Chryseolinea</taxon>
    </lineage>
</organism>
<keyword evidence="7 11" id="KW-0012">Acyltransferase</keyword>
<comment type="PTM">
    <text evidence="11">Cleaved by autocatalysis into a large and a small subunit.</text>
</comment>
<evidence type="ECO:0000256" key="2">
    <source>
        <dbReference type="ARBA" id="ARBA00001089"/>
    </source>
</evidence>
<dbReference type="EC" id="2.3.2.2" evidence="11"/>
<evidence type="ECO:0000256" key="9">
    <source>
        <dbReference type="PIRSR" id="PIRSR600101-1"/>
    </source>
</evidence>
<gene>
    <name evidence="12" type="primary">ggt</name>
    <name evidence="12" type="ORF">D4L85_26510</name>
</gene>
<accession>A0A385SW21</accession>
<dbReference type="InterPro" id="IPR043137">
    <property type="entry name" value="GGT_ssub_C"/>
</dbReference>
<proteinExistence type="inferred from homology"/>
<evidence type="ECO:0000256" key="3">
    <source>
        <dbReference type="ARBA" id="ARBA00009381"/>
    </source>
</evidence>
<dbReference type="PANTHER" id="PTHR43199">
    <property type="entry name" value="GLUTATHIONE HYDROLASE"/>
    <property type="match status" value="1"/>
</dbReference>
<sequence>MMNRVFPLLLAITLVACKPAMRKESINGRITDSAMVVCAHPLAAQIGAAILRKGGHAVDAAIATQLALAVVYPSAGNLGGGGFLLLREHDGTLAALDYREMAPASAATTMYLDESGNIIDGLSSKGHRSHGVPGTVAGLIAAHAKYGKLPWKELVEPAIALALNGFALTEKEADGLHGIQQDLKENNVVPPLFFLKDNWQAGDSLFLTDLGHTLERIRDLGAAGFYEGPTADSIVAEMKRGGGLITHDDLKGYKAIWRTPLTGTYKDYKIISMPPPSSGGVALLQLLKSVEPYPINDWGHNTAKTIHLMTEAERRAYADRSVYLGDPDFYNVPVARLTDKLYIDQRMRDYDPEHATPSGNIKEGMISTIESEQTTHLSIVDAQGNAVSVTTTLNDSYGSKVVVSGAGFLLNDEMDDFSIKPGVPNMYGAIGGEANKIEPGKRMLSSMTPTIVEKDGKLFMVVGTPGGTTIITSVFQIIVDVLDHRMTMQEAVDAKRFHSQWLPDTIAMEHNAMLSDDSLTLVKMGHAFRRRGGIGRVDAILVLPNGKLEGGADHRGDDTADGF</sequence>
<reference evidence="13" key="1">
    <citation type="submission" date="2018-09" db="EMBL/GenBank/DDBJ databases">
        <title>Chryseolinea sp. KIS68-18 isolated from soil.</title>
        <authorList>
            <person name="Weon H.-Y."/>
            <person name="Kwon S.-W."/>
            <person name="Lee S.A."/>
        </authorList>
    </citation>
    <scope>NUCLEOTIDE SEQUENCE [LARGE SCALE GENOMIC DNA]</scope>
    <source>
        <strain evidence="13">KIS68-18</strain>
    </source>
</reference>
<dbReference type="EMBL" id="CP032382">
    <property type="protein sequence ID" value="AYB33910.1"/>
    <property type="molecule type" value="Genomic_DNA"/>
</dbReference>
<feature type="binding site" evidence="10">
    <location>
        <begin position="392"/>
        <end position="394"/>
    </location>
    <ligand>
        <name>L-glutamate</name>
        <dbReference type="ChEBI" id="CHEBI:29985"/>
    </ligand>
</feature>
<dbReference type="GO" id="GO:0006751">
    <property type="term" value="P:glutathione catabolic process"/>
    <property type="evidence" value="ECO:0007669"/>
    <property type="project" value="UniProtKB-UniRule"/>
</dbReference>